<proteinExistence type="predicted"/>
<evidence type="ECO:0000256" key="2">
    <source>
        <dbReference type="ARBA" id="ARBA00021980"/>
    </source>
</evidence>
<evidence type="ECO:0000313" key="5">
    <source>
        <dbReference type="EMBL" id="EFV99642.1"/>
    </source>
</evidence>
<dbReference type="InterPro" id="IPR000845">
    <property type="entry name" value="Nucleoside_phosphorylase_d"/>
</dbReference>
<dbReference type="GO" id="GO:0004850">
    <property type="term" value="F:uridine phosphorylase activity"/>
    <property type="evidence" value="ECO:0007669"/>
    <property type="project" value="UniProtKB-EC"/>
</dbReference>
<sequence>MLPLYFFGRTAVLFPSTKGEQVGLLAPLLEGKKPILWYNRGLEVEYMKEEQEMLLEEFDANRQAIINPQDLHKPIEGFPKVVISCFSRVTFARLLENYEHEVIARTSMANFEVIVYGITIEDQQIAVFNAPVGAASCVGIIEDLIQFGMEKLVLFGTCGVLDQDIEATSIIIPTAALRDEGTSYHYLPASDEVEVNKESRPLFQAFLDSHKVSYQSGKVWTTDAPYRETIDKMKRRKEAGAICVDMECSAVAALAAFRGFELCHFFYAADHLSEEKWDIRTLSSHEDLDGKDRIAELAMQFALLWEKAN</sequence>
<keyword evidence="6" id="KW-1185">Reference proteome</keyword>
<evidence type="ECO:0000256" key="1">
    <source>
        <dbReference type="ARBA" id="ARBA00011888"/>
    </source>
</evidence>
<organism evidence="5 6">
    <name type="scientific">Streptococcus australis ATCC 700641</name>
    <dbReference type="NCBI Taxonomy" id="888833"/>
    <lineage>
        <taxon>Bacteria</taxon>
        <taxon>Bacillati</taxon>
        <taxon>Bacillota</taxon>
        <taxon>Bacilli</taxon>
        <taxon>Lactobacillales</taxon>
        <taxon>Streptococcaceae</taxon>
        <taxon>Streptococcus</taxon>
    </lineage>
</organism>
<comment type="catalytic activity">
    <reaction evidence="3">
        <text>uridine + phosphate = alpha-D-ribose 1-phosphate + uracil</text>
        <dbReference type="Rhea" id="RHEA:24388"/>
        <dbReference type="ChEBI" id="CHEBI:16704"/>
        <dbReference type="ChEBI" id="CHEBI:17568"/>
        <dbReference type="ChEBI" id="CHEBI:43474"/>
        <dbReference type="ChEBI" id="CHEBI:57720"/>
        <dbReference type="EC" id="2.4.2.3"/>
    </reaction>
</comment>
<gene>
    <name evidence="5" type="ORF">HMPREF9421_0836</name>
</gene>
<dbReference type="SUPFAM" id="SSF53167">
    <property type="entry name" value="Purine and uridine phosphorylases"/>
    <property type="match status" value="1"/>
</dbReference>
<feature type="domain" description="Nucleoside phosphorylase" evidence="4">
    <location>
        <begin position="81"/>
        <end position="275"/>
    </location>
</feature>
<comment type="caution">
    <text evidence="5">The sequence shown here is derived from an EMBL/GenBank/DDBJ whole genome shotgun (WGS) entry which is preliminary data.</text>
</comment>
<evidence type="ECO:0000313" key="6">
    <source>
        <dbReference type="Proteomes" id="UP000002814"/>
    </source>
</evidence>
<dbReference type="AlphaFoldDB" id="E7S9V0"/>
<dbReference type="PANTHER" id="PTHR43691">
    <property type="entry name" value="URIDINE PHOSPHORYLASE"/>
    <property type="match status" value="1"/>
</dbReference>
<dbReference type="PANTHER" id="PTHR43691:SF11">
    <property type="entry name" value="FI09636P-RELATED"/>
    <property type="match status" value="1"/>
</dbReference>
<dbReference type="GO" id="GO:0004731">
    <property type="term" value="F:purine-nucleoside phosphorylase activity"/>
    <property type="evidence" value="ECO:0007669"/>
    <property type="project" value="TreeGrafter"/>
</dbReference>
<dbReference type="CDD" id="cd09007">
    <property type="entry name" value="NP-I_spr0068"/>
    <property type="match status" value="1"/>
</dbReference>
<reference evidence="5 6" key="1">
    <citation type="submission" date="2010-12" db="EMBL/GenBank/DDBJ databases">
        <authorList>
            <person name="Muzny D."/>
            <person name="Qin X."/>
            <person name="Deng J."/>
            <person name="Jiang H."/>
            <person name="Liu Y."/>
            <person name="Qu J."/>
            <person name="Song X.-Z."/>
            <person name="Zhang L."/>
            <person name="Thornton R."/>
            <person name="Coyle M."/>
            <person name="Francisco L."/>
            <person name="Jackson L."/>
            <person name="Javaid M."/>
            <person name="Korchina V."/>
            <person name="Kovar C."/>
            <person name="Mata R."/>
            <person name="Mathew T."/>
            <person name="Ngo R."/>
            <person name="Nguyen L."/>
            <person name="Nguyen N."/>
            <person name="Okwuonu G."/>
            <person name="Ongeri F."/>
            <person name="Pham C."/>
            <person name="Simmons D."/>
            <person name="Wilczek-Boney K."/>
            <person name="Hale W."/>
            <person name="Jakkamsetti A."/>
            <person name="Pham P."/>
            <person name="Ruth R."/>
            <person name="San Lucas F."/>
            <person name="Warren J."/>
            <person name="Zhang J."/>
            <person name="Zhao Z."/>
            <person name="Zhou C."/>
            <person name="Zhu D."/>
            <person name="Lee S."/>
            <person name="Bess C."/>
            <person name="Blankenburg K."/>
            <person name="Forbes L."/>
            <person name="Fu Q."/>
            <person name="Gubbala S."/>
            <person name="Hirani K."/>
            <person name="Jayaseelan J.C."/>
            <person name="Lara F."/>
            <person name="Munidasa M."/>
            <person name="Palculict T."/>
            <person name="Patil S."/>
            <person name="Pu L.-L."/>
            <person name="Saada N."/>
            <person name="Tang L."/>
            <person name="Weissenberger G."/>
            <person name="Zhu Y."/>
            <person name="Hemphill L."/>
            <person name="Shang Y."/>
            <person name="Youmans B."/>
            <person name="Ayvaz T."/>
            <person name="Ross M."/>
            <person name="Santibanez J."/>
            <person name="Aqrawi P."/>
            <person name="Gross S."/>
            <person name="Joshi V."/>
            <person name="Fowler G."/>
            <person name="Nazareth L."/>
            <person name="Reid J."/>
            <person name="Worley K."/>
            <person name="Petrosino J."/>
            <person name="Highlander S."/>
            <person name="Gibbs R."/>
        </authorList>
    </citation>
    <scope>NUCLEOTIDE SEQUENCE [LARGE SCALE GENOMIC DNA]</scope>
    <source>
        <strain evidence="5 6">ATCC 700641</strain>
    </source>
</reference>
<dbReference type="eggNOG" id="COG2820">
    <property type="taxonomic scope" value="Bacteria"/>
</dbReference>
<protein>
    <recommendedName>
        <fullName evidence="2">Uridine phosphorylase</fullName>
        <ecNumber evidence="1">2.4.2.3</ecNumber>
    </recommendedName>
</protein>
<dbReference type="EMBL" id="AEQR01000016">
    <property type="protein sequence ID" value="EFV99642.1"/>
    <property type="molecule type" value="Genomic_DNA"/>
</dbReference>
<dbReference type="Pfam" id="PF01048">
    <property type="entry name" value="PNP_UDP_1"/>
    <property type="match status" value="1"/>
</dbReference>
<dbReference type="HOGENOM" id="CLU_068457_1_0_9"/>
<evidence type="ECO:0000259" key="4">
    <source>
        <dbReference type="Pfam" id="PF01048"/>
    </source>
</evidence>
<dbReference type="Gene3D" id="3.40.50.1580">
    <property type="entry name" value="Nucleoside phosphorylase domain"/>
    <property type="match status" value="1"/>
</dbReference>
<name>E7S9V0_9STRE</name>
<dbReference type="InterPro" id="IPR035994">
    <property type="entry name" value="Nucleoside_phosphorylase_sf"/>
</dbReference>
<dbReference type="Proteomes" id="UP000002814">
    <property type="component" value="Unassembled WGS sequence"/>
</dbReference>
<dbReference type="GO" id="GO:0006152">
    <property type="term" value="P:purine nucleoside catabolic process"/>
    <property type="evidence" value="ECO:0007669"/>
    <property type="project" value="TreeGrafter"/>
</dbReference>
<dbReference type="EC" id="2.4.2.3" evidence="1"/>
<dbReference type="GO" id="GO:0005829">
    <property type="term" value="C:cytosol"/>
    <property type="evidence" value="ECO:0007669"/>
    <property type="project" value="TreeGrafter"/>
</dbReference>
<evidence type="ECO:0000256" key="3">
    <source>
        <dbReference type="ARBA" id="ARBA00048447"/>
    </source>
</evidence>
<accession>E7S9V0</accession>